<proteinExistence type="predicted"/>
<dbReference type="PANTHER" id="PTHR40069">
    <property type="entry name" value="YWBE PROTEIN"/>
    <property type="match status" value="1"/>
</dbReference>
<dbReference type="OrthoDB" id="9804519at2"/>
<accession>A0A1H2R3A0</accession>
<organism evidence="1 2">
    <name type="scientific">Lutibacter oricola</name>
    <dbReference type="NCBI Taxonomy" id="762486"/>
    <lineage>
        <taxon>Bacteria</taxon>
        <taxon>Pseudomonadati</taxon>
        <taxon>Bacteroidota</taxon>
        <taxon>Flavobacteriia</taxon>
        <taxon>Flavobacteriales</taxon>
        <taxon>Flavobacteriaceae</taxon>
        <taxon>Lutibacter</taxon>
    </lineage>
</organism>
<dbReference type="Proteomes" id="UP000199595">
    <property type="component" value="Unassembled WGS sequence"/>
</dbReference>
<dbReference type="EMBL" id="FNNJ01000001">
    <property type="protein sequence ID" value="SDW13916.1"/>
    <property type="molecule type" value="Genomic_DNA"/>
</dbReference>
<evidence type="ECO:0000313" key="1">
    <source>
        <dbReference type="EMBL" id="SDW13916.1"/>
    </source>
</evidence>
<evidence type="ECO:0008006" key="3">
    <source>
        <dbReference type="Google" id="ProtNLM"/>
    </source>
</evidence>
<name>A0A1H2R3A0_9FLAO</name>
<dbReference type="InterPro" id="IPR019240">
    <property type="entry name" value="DUF2196"/>
</dbReference>
<protein>
    <recommendedName>
        <fullName evidence="3">YwbE family protein</fullName>
    </recommendedName>
</protein>
<dbReference type="AlphaFoldDB" id="A0A1H2R3A0"/>
<dbReference type="STRING" id="762486.SAMN05444411_101141"/>
<dbReference type="NCBIfam" id="TIGR03833">
    <property type="entry name" value="YwbE family protein"/>
    <property type="match status" value="1"/>
</dbReference>
<keyword evidence="2" id="KW-1185">Reference proteome</keyword>
<reference evidence="1 2" key="1">
    <citation type="submission" date="2016-10" db="EMBL/GenBank/DDBJ databases">
        <authorList>
            <person name="de Groot N.N."/>
        </authorList>
    </citation>
    <scope>NUCLEOTIDE SEQUENCE [LARGE SCALE GENOMIC DNA]</scope>
    <source>
        <strain evidence="1 2">DSM 24956</strain>
    </source>
</reference>
<sequence length="69" mass="7832">MEKLSGKYRKNIQIGSEVEIVQKHHQRSGELTEGFVKRLLTKSPTHPHGIKVLLDTGEVGRVKWVLLNS</sequence>
<evidence type="ECO:0000313" key="2">
    <source>
        <dbReference type="Proteomes" id="UP000199595"/>
    </source>
</evidence>
<dbReference type="Pfam" id="PF09962">
    <property type="entry name" value="DUF2196"/>
    <property type="match status" value="1"/>
</dbReference>
<gene>
    <name evidence="1" type="ORF">SAMN05444411_101141</name>
</gene>
<dbReference type="RefSeq" id="WP_090118687.1">
    <property type="nucleotide sequence ID" value="NZ_FNNJ01000001.1"/>
</dbReference>
<dbReference type="PANTHER" id="PTHR40069:SF1">
    <property type="entry name" value="YWBE PROTEIN"/>
    <property type="match status" value="1"/>
</dbReference>